<name>A0A6I3MB08_9MICO</name>
<evidence type="ECO:0000256" key="3">
    <source>
        <dbReference type="SAM" id="MobiDB-lite"/>
    </source>
</evidence>
<dbReference type="Pfam" id="PF04234">
    <property type="entry name" value="CopC"/>
    <property type="match status" value="1"/>
</dbReference>
<keyword evidence="1 5" id="KW-0732">Signal</keyword>
<evidence type="ECO:0000313" key="8">
    <source>
        <dbReference type="Proteomes" id="UP000433071"/>
    </source>
</evidence>
<feature type="region of interest" description="Disordered" evidence="3">
    <location>
        <begin position="197"/>
        <end position="243"/>
    </location>
</feature>
<protein>
    <recommendedName>
        <fullName evidence="6">CopC domain-containing protein</fullName>
    </recommendedName>
</protein>
<feature type="domain" description="CopC" evidence="6">
    <location>
        <begin position="31"/>
        <end position="124"/>
    </location>
</feature>
<keyword evidence="4" id="KW-0812">Transmembrane</keyword>
<dbReference type="GO" id="GO:0046688">
    <property type="term" value="P:response to copper ion"/>
    <property type="evidence" value="ECO:0007669"/>
    <property type="project" value="InterPro"/>
</dbReference>
<dbReference type="GO" id="GO:0042597">
    <property type="term" value="C:periplasmic space"/>
    <property type="evidence" value="ECO:0007669"/>
    <property type="project" value="InterPro"/>
</dbReference>
<dbReference type="EMBL" id="WMLB01000042">
    <property type="protein sequence ID" value="MTH70181.1"/>
    <property type="molecule type" value="Genomic_DNA"/>
</dbReference>
<organism evidence="7 8">
    <name type="scientific">Agromyces bracchium</name>
    <dbReference type="NCBI Taxonomy" id="88376"/>
    <lineage>
        <taxon>Bacteria</taxon>
        <taxon>Bacillati</taxon>
        <taxon>Actinomycetota</taxon>
        <taxon>Actinomycetes</taxon>
        <taxon>Micrococcales</taxon>
        <taxon>Microbacteriaceae</taxon>
        <taxon>Agromyces</taxon>
    </lineage>
</organism>
<evidence type="ECO:0000256" key="1">
    <source>
        <dbReference type="ARBA" id="ARBA00022729"/>
    </source>
</evidence>
<dbReference type="GO" id="GO:0005507">
    <property type="term" value="F:copper ion binding"/>
    <property type="evidence" value="ECO:0007669"/>
    <property type="project" value="InterPro"/>
</dbReference>
<dbReference type="InterPro" id="IPR014756">
    <property type="entry name" value="Ig_E-set"/>
</dbReference>
<feature type="signal peptide" evidence="5">
    <location>
        <begin position="1"/>
        <end position="19"/>
    </location>
</feature>
<gene>
    <name evidence="7" type="ORF">GJ743_17575</name>
</gene>
<dbReference type="AlphaFoldDB" id="A0A6I3MB08"/>
<evidence type="ECO:0000256" key="4">
    <source>
        <dbReference type="SAM" id="Phobius"/>
    </source>
</evidence>
<dbReference type="Proteomes" id="UP000433071">
    <property type="component" value="Unassembled WGS sequence"/>
</dbReference>
<dbReference type="OrthoDB" id="5242236at2"/>
<dbReference type="InterPro" id="IPR007348">
    <property type="entry name" value="CopC_dom"/>
</dbReference>
<evidence type="ECO:0000259" key="6">
    <source>
        <dbReference type="Pfam" id="PF04234"/>
    </source>
</evidence>
<keyword evidence="4" id="KW-1133">Transmembrane helix</keyword>
<keyword evidence="8" id="KW-1185">Reference proteome</keyword>
<comment type="caution">
    <text evidence="7">The sequence shown here is derived from an EMBL/GenBank/DDBJ whole genome shotgun (WGS) entry which is preliminary data.</text>
</comment>
<evidence type="ECO:0000313" key="7">
    <source>
        <dbReference type="EMBL" id="MTH70181.1"/>
    </source>
</evidence>
<feature type="chain" id="PRO_5038356090" description="CopC domain-containing protein" evidence="5">
    <location>
        <begin position="20"/>
        <end position="243"/>
    </location>
</feature>
<dbReference type="RefSeq" id="WP_155053190.1">
    <property type="nucleotide sequence ID" value="NZ_BAAAIB010000010.1"/>
</dbReference>
<keyword evidence="2" id="KW-0186">Copper</keyword>
<reference evidence="7 8" key="1">
    <citation type="submission" date="2019-11" db="EMBL/GenBank/DDBJ databases">
        <title>Agromyces kandeliae sp. nov., isolated from mangrove soil.</title>
        <authorList>
            <person name="Wang R."/>
        </authorList>
    </citation>
    <scope>NUCLEOTIDE SEQUENCE [LARGE SCALE GENOMIC DNA]</scope>
    <source>
        <strain evidence="7 8">JCM 11433</strain>
    </source>
</reference>
<dbReference type="Gene3D" id="2.60.40.1220">
    <property type="match status" value="1"/>
</dbReference>
<feature type="compositionally biased region" description="Low complexity" evidence="3">
    <location>
        <begin position="130"/>
        <end position="149"/>
    </location>
</feature>
<keyword evidence="4" id="KW-0472">Membrane</keyword>
<sequence length="243" mass="24193">MSRRSIQLAVAGAAFAALAAVAGPAVPAFAHNTVVAISPDGEEAVTEQPGTVWLETNDALLDAEGAAAMDVVGPDGRHYATQCATVDGPVASVAAELGEPGEYTVVWRVVSADGHPISGDFDFDWEPAEGEPIAEGADESPCADATAAADDSDEGGDADASANGVAQDLVWIGVGVLAVAVAAAVAFLFVRRTSRGAVADGDSPQGGSTDPADGPDPDDGPEASHGPDPDEAPDPSDGPEPRG</sequence>
<dbReference type="SUPFAM" id="SSF81296">
    <property type="entry name" value="E set domains"/>
    <property type="match status" value="1"/>
</dbReference>
<evidence type="ECO:0000256" key="5">
    <source>
        <dbReference type="SAM" id="SignalP"/>
    </source>
</evidence>
<accession>A0A6I3MB08</accession>
<feature type="transmembrane region" description="Helical" evidence="4">
    <location>
        <begin position="169"/>
        <end position="190"/>
    </location>
</feature>
<feature type="region of interest" description="Disordered" evidence="3">
    <location>
        <begin position="120"/>
        <end position="161"/>
    </location>
</feature>
<dbReference type="InterPro" id="IPR014755">
    <property type="entry name" value="Cu-Rt/internalin_Ig-like"/>
</dbReference>
<evidence type="ECO:0000256" key="2">
    <source>
        <dbReference type="ARBA" id="ARBA00023008"/>
    </source>
</evidence>
<proteinExistence type="predicted"/>